<dbReference type="EMBL" id="QGQD01000049">
    <property type="protein sequence ID" value="TLD00729.1"/>
    <property type="molecule type" value="Genomic_DNA"/>
</dbReference>
<evidence type="ECO:0000313" key="3">
    <source>
        <dbReference type="Proteomes" id="UP000306509"/>
    </source>
</evidence>
<accession>A0A4U8Q870</accession>
<keyword evidence="1" id="KW-1133">Transmembrane helix</keyword>
<evidence type="ECO:0000313" key="2">
    <source>
        <dbReference type="EMBL" id="TLD00729.1"/>
    </source>
</evidence>
<dbReference type="STRING" id="180332.GCA_000797495_00706"/>
<protein>
    <submittedName>
        <fullName evidence="2">Uncharacterized protein</fullName>
    </submittedName>
</protein>
<name>A0A4U8Q870_9FIRM</name>
<keyword evidence="1" id="KW-0812">Transmembrane</keyword>
<comment type="caution">
    <text evidence="2">The sequence shown here is derived from an EMBL/GenBank/DDBJ whole genome shotgun (WGS) entry which is preliminary data.</text>
</comment>
<dbReference type="RefSeq" id="WP_156042930.1">
    <property type="nucleotide sequence ID" value="NZ_CABMJZ010000109.1"/>
</dbReference>
<evidence type="ECO:0000256" key="1">
    <source>
        <dbReference type="SAM" id="Phobius"/>
    </source>
</evidence>
<sequence length="45" mass="5123">MTVVPILFLIYACIFVGGAFLLYWIIKTAVKKGILEAHDEINRKN</sequence>
<keyword evidence="1" id="KW-0472">Membrane</keyword>
<reference evidence="2 3" key="1">
    <citation type="journal article" date="2019" name="Anaerobe">
        <title>Detection of Robinsoniella peoriensis in multiple bone samples of a trauma patient.</title>
        <authorList>
            <person name="Schrottner P."/>
            <person name="Hartwich K."/>
            <person name="Bunk B."/>
            <person name="Schober I."/>
            <person name="Helbig S."/>
            <person name="Rudolph W.W."/>
            <person name="Gunzer F."/>
        </authorList>
    </citation>
    <scope>NUCLEOTIDE SEQUENCE [LARGE SCALE GENOMIC DNA]</scope>
    <source>
        <strain evidence="2 3">DSM 106044</strain>
    </source>
</reference>
<keyword evidence="3" id="KW-1185">Reference proteome</keyword>
<organism evidence="2 3">
    <name type="scientific">Robinsoniella peoriensis</name>
    <dbReference type="NCBI Taxonomy" id="180332"/>
    <lineage>
        <taxon>Bacteria</taxon>
        <taxon>Bacillati</taxon>
        <taxon>Bacillota</taxon>
        <taxon>Clostridia</taxon>
        <taxon>Lachnospirales</taxon>
        <taxon>Lachnospiraceae</taxon>
        <taxon>Robinsoniella</taxon>
    </lineage>
</organism>
<dbReference type="AlphaFoldDB" id="A0A4U8Q870"/>
<dbReference type="Proteomes" id="UP000306509">
    <property type="component" value="Unassembled WGS sequence"/>
</dbReference>
<gene>
    <name evidence="2" type="ORF">DSM106044_02430</name>
</gene>
<feature type="transmembrane region" description="Helical" evidence="1">
    <location>
        <begin position="6"/>
        <end position="26"/>
    </location>
</feature>
<proteinExistence type="predicted"/>